<organism evidence="2 3">
    <name type="scientific">Auricularia subglabra (strain TFB-10046 / SS5)</name>
    <name type="common">White-rot fungus</name>
    <name type="synonym">Auricularia delicata (strain TFB10046)</name>
    <dbReference type="NCBI Taxonomy" id="717982"/>
    <lineage>
        <taxon>Eukaryota</taxon>
        <taxon>Fungi</taxon>
        <taxon>Dikarya</taxon>
        <taxon>Basidiomycota</taxon>
        <taxon>Agaricomycotina</taxon>
        <taxon>Agaricomycetes</taxon>
        <taxon>Auriculariales</taxon>
        <taxon>Auriculariaceae</taxon>
        <taxon>Auricularia</taxon>
    </lineage>
</organism>
<evidence type="ECO:0000313" key="2">
    <source>
        <dbReference type="EMBL" id="EJD33393.1"/>
    </source>
</evidence>
<feature type="compositionally biased region" description="Low complexity" evidence="1">
    <location>
        <begin position="20"/>
        <end position="31"/>
    </location>
</feature>
<dbReference type="KEGG" id="adl:AURDEDRAFT_177524"/>
<dbReference type="Proteomes" id="UP000006514">
    <property type="component" value="Unassembled WGS sequence"/>
</dbReference>
<accession>J0WM33</accession>
<proteinExistence type="predicted"/>
<evidence type="ECO:0000256" key="1">
    <source>
        <dbReference type="SAM" id="MobiDB-lite"/>
    </source>
</evidence>
<gene>
    <name evidence="2" type="ORF">AURDEDRAFT_177524</name>
</gene>
<evidence type="ECO:0000313" key="3">
    <source>
        <dbReference type="Proteomes" id="UP000006514"/>
    </source>
</evidence>
<dbReference type="AlphaFoldDB" id="J0WM33"/>
<feature type="region of interest" description="Disordered" evidence="1">
    <location>
        <begin position="1"/>
        <end position="82"/>
    </location>
</feature>
<reference evidence="3" key="1">
    <citation type="journal article" date="2012" name="Science">
        <title>The Paleozoic origin of enzymatic lignin decomposition reconstructed from 31 fungal genomes.</title>
        <authorList>
            <person name="Floudas D."/>
            <person name="Binder M."/>
            <person name="Riley R."/>
            <person name="Barry K."/>
            <person name="Blanchette R.A."/>
            <person name="Henrissat B."/>
            <person name="Martinez A.T."/>
            <person name="Otillar R."/>
            <person name="Spatafora J.W."/>
            <person name="Yadav J.S."/>
            <person name="Aerts A."/>
            <person name="Benoit I."/>
            <person name="Boyd A."/>
            <person name="Carlson A."/>
            <person name="Copeland A."/>
            <person name="Coutinho P.M."/>
            <person name="de Vries R.P."/>
            <person name="Ferreira P."/>
            <person name="Findley K."/>
            <person name="Foster B."/>
            <person name="Gaskell J."/>
            <person name="Glotzer D."/>
            <person name="Gorecki P."/>
            <person name="Heitman J."/>
            <person name="Hesse C."/>
            <person name="Hori C."/>
            <person name="Igarashi K."/>
            <person name="Jurgens J.A."/>
            <person name="Kallen N."/>
            <person name="Kersten P."/>
            <person name="Kohler A."/>
            <person name="Kuees U."/>
            <person name="Kumar T.K.A."/>
            <person name="Kuo A."/>
            <person name="LaButti K."/>
            <person name="Larrondo L.F."/>
            <person name="Lindquist E."/>
            <person name="Ling A."/>
            <person name="Lombard V."/>
            <person name="Lucas S."/>
            <person name="Lundell T."/>
            <person name="Martin R."/>
            <person name="McLaughlin D.J."/>
            <person name="Morgenstern I."/>
            <person name="Morin E."/>
            <person name="Murat C."/>
            <person name="Nagy L.G."/>
            <person name="Nolan M."/>
            <person name="Ohm R.A."/>
            <person name="Patyshakuliyeva A."/>
            <person name="Rokas A."/>
            <person name="Ruiz-Duenas F.J."/>
            <person name="Sabat G."/>
            <person name="Salamov A."/>
            <person name="Samejima M."/>
            <person name="Schmutz J."/>
            <person name="Slot J.C."/>
            <person name="St John F."/>
            <person name="Stenlid J."/>
            <person name="Sun H."/>
            <person name="Sun S."/>
            <person name="Syed K."/>
            <person name="Tsang A."/>
            <person name="Wiebenga A."/>
            <person name="Young D."/>
            <person name="Pisabarro A."/>
            <person name="Eastwood D.C."/>
            <person name="Martin F."/>
            <person name="Cullen D."/>
            <person name="Grigoriev I.V."/>
            <person name="Hibbett D.S."/>
        </authorList>
    </citation>
    <scope>NUCLEOTIDE SEQUENCE [LARGE SCALE GENOMIC DNA]</scope>
    <source>
        <strain evidence="3">TFB10046</strain>
    </source>
</reference>
<dbReference type="EMBL" id="JH688254">
    <property type="protein sequence ID" value="EJD33393.1"/>
    <property type="molecule type" value="Genomic_DNA"/>
</dbReference>
<name>J0WM33_AURST</name>
<keyword evidence="3" id="KW-1185">Reference proteome</keyword>
<feature type="non-terminal residue" evidence="2">
    <location>
        <position position="1"/>
    </location>
</feature>
<feature type="compositionally biased region" description="Polar residues" evidence="1">
    <location>
        <begin position="1"/>
        <end position="13"/>
    </location>
</feature>
<sequence>ASATSVSGATPSPVTLDPESASATSVSGATSIPVSLDPESASVTSVSAASEPASPVALRQEPHPPPSPETKIDAPQSAHHEHDLPPLVVGCSRSGIDNAPSLDLWAAPSNLPSSLVHDPINGCLDPDLVAAIFTADLPYSGFVHADPSIPPARSRAALSRSHESFRGGFDPNQLAVPSFLADELSGNTFSYEDNLCANALPAPAAQPCPWDDLDLFSRIDPSVTEAIHPTEPVQRLASDATTPQDRDTLHPGLFNPSCAAGSSTSGTSILPYAQSSQPAAEETLPDATGFGAIETPRHAPNFPTHQGVGHECGPVVSQDEINLPEAIDAVDAGVQELYNELLAMLATDATPVEFDGEVIYRCYVANA</sequence>
<protein>
    <submittedName>
        <fullName evidence="2">Uncharacterized protein</fullName>
    </submittedName>
</protein>
<dbReference type="InParanoid" id="J0WM33"/>
<feature type="compositionally biased region" description="Low complexity" evidence="1">
    <location>
        <begin position="38"/>
        <end position="57"/>
    </location>
</feature>